<dbReference type="Proteomes" id="UP000011086">
    <property type="component" value="Unassembled WGS sequence"/>
</dbReference>
<dbReference type="EMBL" id="JH793999">
    <property type="protein sequence ID" value="ELQ40986.1"/>
    <property type="molecule type" value="Genomic_DNA"/>
</dbReference>
<dbReference type="PANTHER" id="PTHR15696">
    <property type="entry name" value="SMG-7 SUPPRESSOR WITH MORPHOLOGICAL EFFECT ON GENITALIA PROTEIN 7"/>
    <property type="match status" value="1"/>
</dbReference>
<proteinExistence type="predicted"/>
<feature type="region of interest" description="Disordered" evidence="1">
    <location>
        <begin position="557"/>
        <end position="579"/>
    </location>
</feature>
<dbReference type="Pfam" id="PF10373">
    <property type="entry name" value="EST1_DNA_bind"/>
    <property type="match status" value="1"/>
</dbReference>
<feature type="domain" description="DNA/RNA-binding" evidence="2">
    <location>
        <begin position="153"/>
        <end position="261"/>
    </location>
</feature>
<feature type="region of interest" description="Disordered" evidence="1">
    <location>
        <begin position="310"/>
        <end position="339"/>
    </location>
</feature>
<dbReference type="SUPFAM" id="SSF48452">
    <property type="entry name" value="TPR-like"/>
    <property type="match status" value="1"/>
</dbReference>
<sequence length="579" mass="64374">MVKPTTGSTAVSTVCESSAEAEKVNKLVKQLETRPLGEKQLVDEVKGVYADLVMVENKCIEVDNAHSSLNNDSASPKLNTDQWQALIVLHRTLLHQYHDFFLASQHPSASPALRRLASKYTMPARMWRHGIHTLMAIEDDDVRDREVWTAVSRDWYSRASDKAPTTGRLYHHLAILARPNVVTQLFYYAKSLCVPIPFNSARDSILTLFEPIMAGTHHKLHAVDRALVRCHGTFFTGKGTEDLEDARNEFLSNLDLAVAKGASRWLEAGYQIAVTNLCALLDFGLPTNVLMMALDASNKDIPMRKVVVGDEPASAEQEASETQKPSNTGDENAPVAATTEAKDDVVDLSKLFKEVLRFVESTDTIVLSRLGDPNILSYLNVRLMFLHQMAILKGPGGAEAQPPAISHLEASFSWHLLSLCLNSFAAGFESPNKYETSEFPRTGERRPLPEDWAMRGLVWAEMAFPADHFSVNESMEEAEKTFESPLMGEQRRERCLWIAYQIAQIRTSGDGEEGRWITYDVNTKRFRPTAKYVSTVNIHSSITKATFLDDEDVLPEAELVSTSSGPESTDGGLSGEETN</sequence>
<dbReference type="AlphaFoldDB" id="A0AA97P2P0"/>
<gene>
    <name evidence="3" type="ORF">OOU_Y34scaffold00311g12</name>
</gene>
<evidence type="ECO:0000313" key="3">
    <source>
        <dbReference type="EMBL" id="ELQ40986.1"/>
    </source>
</evidence>
<feature type="compositionally biased region" description="Polar residues" evidence="1">
    <location>
        <begin position="320"/>
        <end position="330"/>
    </location>
</feature>
<dbReference type="GO" id="GO:0005697">
    <property type="term" value="C:telomerase holoenzyme complex"/>
    <property type="evidence" value="ECO:0007669"/>
    <property type="project" value="TreeGrafter"/>
</dbReference>
<dbReference type="GO" id="GO:0000184">
    <property type="term" value="P:nuclear-transcribed mRNA catabolic process, nonsense-mediated decay"/>
    <property type="evidence" value="ECO:0007669"/>
    <property type="project" value="TreeGrafter"/>
</dbReference>
<dbReference type="InterPro" id="IPR011990">
    <property type="entry name" value="TPR-like_helical_dom_sf"/>
</dbReference>
<evidence type="ECO:0000256" key="1">
    <source>
        <dbReference type="SAM" id="MobiDB-lite"/>
    </source>
</evidence>
<organism evidence="3">
    <name type="scientific">Pyricularia oryzae (strain Y34)</name>
    <name type="common">Rice blast fungus</name>
    <name type="synonym">Magnaporthe oryzae</name>
    <dbReference type="NCBI Taxonomy" id="1143189"/>
    <lineage>
        <taxon>Eukaryota</taxon>
        <taxon>Fungi</taxon>
        <taxon>Dikarya</taxon>
        <taxon>Ascomycota</taxon>
        <taxon>Pezizomycotina</taxon>
        <taxon>Sordariomycetes</taxon>
        <taxon>Sordariomycetidae</taxon>
        <taxon>Magnaporthales</taxon>
        <taxon>Pyriculariaceae</taxon>
        <taxon>Pyricularia</taxon>
    </lineage>
</organism>
<dbReference type="InterPro" id="IPR018834">
    <property type="entry name" value="DNA/RNA-bd_Est1-type"/>
</dbReference>
<dbReference type="GO" id="GO:0042162">
    <property type="term" value="F:telomeric DNA binding"/>
    <property type="evidence" value="ECO:0007669"/>
    <property type="project" value="TreeGrafter"/>
</dbReference>
<dbReference type="GO" id="GO:0070034">
    <property type="term" value="F:telomerase RNA binding"/>
    <property type="evidence" value="ECO:0007669"/>
    <property type="project" value="TreeGrafter"/>
</dbReference>
<dbReference type="PANTHER" id="PTHR15696:SF0">
    <property type="entry name" value="TELOMERASE-BINDING PROTEIN EST1A"/>
    <property type="match status" value="1"/>
</dbReference>
<accession>A0AA97P2P0</accession>
<reference evidence="3" key="1">
    <citation type="journal article" date="2012" name="PLoS Genet.">
        <title>Comparative analysis of the genomes of two field isolates of the rice blast fungus Magnaporthe oryzae.</title>
        <authorList>
            <person name="Xue M."/>
            <person name="Yang J."/>
            <person name="Li Z."/>
            <person name="Hu S."/>
            <person name="Yao N."/>
            <person name="Dean R.A."/>
            <person name="Zhao W."/>
            <person name="Shen M."/>
            <person name="Zhang H."/>
            <person name="Li C."/>
            <person name="Liu L."/>
            <person name="Cao L."/>
            <person name="Xu X."/>
            <person name="Xing Y."/>
            <person name="Hsiang T."/>
            <person name="Zhang Z."/>
            <person name="Xu J.R."/>
            <person name="Peng Y.L."/>
        </authorList>
    </citation>
    <scope>NUCLEOTIDE SEQUENCE</scope>
    <source>
        <strain evidence="3">Y34</strain>
    </source>
</reference>
<evidence type="ECO:0000259" key="2">
    <source>
        <dbReference type="Pfam" id="PF10373"/>
    </source>
</evidence>
<protein>
    <recommendedName>
        <fullName evidence="2">DNA/RNA-binding domain-containing protein</fullName>
    </recommendedName>
</protein>
<name>A0AA97P2P0_PYRO3</name>
<dbReference type="Gene3D" id="1.25.40.10">
    <property type="entry name" value="Tetratricopeptide repeat domain"/>
    <property type="match status" value="1"/>
</dbReference>
<dbReference type="InterPro" id="IPR045153">
    <property type="entry name" value="Est1/Ebs1-like"/>
</dbReference>